<evidence type="ECO:0000313" key="3">
    <source>
        <dbReference type="Proteomes" id="UP001518925"/>
    </source>
</evidence>
<proteinExistence type="predicted"/>
<keyword evidence="1" id="KW-0175">Coiled coil</keyword>
<dbReference type="EMBL" id="JAFELM010000043">
    <property type="protein sequence ID" value="MBM6619453.1"/>
    <property type="molecule type" value="Genomic_DNA"/>
</dbReference>
<feature type="coiled-coil region" evidence="1">
    <location>
        <begin position="9"/>
        <end position="36"/>
    </location>
</feature>
<keyword evidence="3" id="KW-1185">Reference proteome</keyword>
<gene>
    <name evidence="2" type="ORF">JR050_17465</name>
</gene>
<dbReference type="RefSeq" id="WP_204204908.1">
    <property type="nucleotide sequence ID" value="NZ_JAFELM010000043.1"/>
</dbReference>
<organism evidence="2 3">
    <name type="scientific">Bacillus suaedaesalsae</name>
    <dbReference type="NCBI Taxonomy" id="2810349"/>
    <lineage>
        <taxon>Bacteria</taxon>
        <taxon>Bacillati</taxon>
        <taxon>Bacillota</taxon>
        <taxon>Bacilli</taxon>
        <taxon>Bacillales</taxon>
        <taxon>Bacillaceae</taxon>
        <taxon>Bacillus</taxon>
    </lineage>
</organism>
<protein>
    <submittedName>
        <fullName evidence="2">Uncharacterized protein</fullName>
    </submittedName>
</protein>
<reference evidence="2 3" key="1">
    <citation type="submission" date="2021-02" db="EMBL/GenBank/DDBJ databases">
        <title>Bacillus sp. RD4P76, an endophyte from a halophyte.</title>
        <authorList>
            <person name="Sun J.-Q."/>
        </authorList>
    </citation>
    <scope>NUCLEOTIDE SEQUENCE [LARGE SCALE GENOMIC DNA]</scope>
    <source>
        <strain evidence="2 3">RD4P76</strain>
    </source>
</reference>
<name>A0ABS2DP89_9BACI</name>
<sequence>MSVLRDSLSESLLARYVDLNNRAKEIKEEMDKIKRVFHVYFDEQTGPGEKAEIQIGDYFVQRQIRVTEGYDDDKAVTQLERLNLTDCIKYVKKADDEKIASAIQLGLLNDEDLSECRVRKSTQAISVKKVK</sequence>
<evidence type="ECO:0000313" key="2">
    <source>
        <dbReference type="EMBL" id="MBM6619453.1"/>
    </source>
</evidence>
<accession>A0ABS2DP89</accession>
<comment type="caution">
    <text evidence="2">The sequence shown here is derived from an EMBL/GenBank/DDBJ whole genome shotgun (WGS) entry which is preliminary data.</text>
</comment>
<evidence type="ECO:0000256" key="1">
    <source>
        <dbReference type="SAM" id="Coils"/>
    </source>
</evidence>
<dbReference type="Proteomes" id="UP001518925">
    <property type="component" value="Unassembled WGS sequence"/>
</dbReference>